<comment type="caution">
    <text evidence="3">The sequence shown here is derived from an EMBL/GenBank/DDBJ whole genome shotgun (WGS) entry which is preliminary data.</text>
</comment>
<reference evidence="3 4" key="1">
    <citation type="submission" date="2019-06" db="EMBL/GenBank/DDBJ databases">
        <title>Whole genome shotgun sequence of Vibrio comitans NBRC 102076.</title>
        <authorList>
            <person name="Hosoyama A."/>
            <person name="Uohara A."/>
            <person name="Ohji S."/>
            <person name="Ichikawa N."/>
        </authorList>
    </citation>
    <scope>NUCLEOTIDE SEQUENCE [LARGE SCALE GENOMIC DNA]</scope>
    <source>
        <strain evidence="3 4">NBRC 102076</strain>
    </source>
</reference>
<feature type="transmembrane region" description="Helical" evidence="2">
    <location>
        <begin position="409"/>
        <end position="428"/>
    </location>
</feature>
<evidence type="ECO:0000256" key="2">
    <source>
        <dbReference type="SAM" id="Phobius"/>
    </source>
</evidence>
<dbReference type="InterPro" id="IPR001927">
    <property type="entry name" value="Na/Gal_symport"/>
</dbReference>
<gene>
    <name evidence="3" type="primary">yjmB</name>
    <name evidence="3" type="ORF">VCO01S_23730</name>
</gene>
<dbReference type="CDD" id="cd17332">
    <property type="entry name" value="MFS_MelB_like"/>
    <property type="match status" value="1"/>
</dbReference>
<feature type="transmembrane region" description="Helical" evidence="2">
    <location>
        <begin position="79"/>
        <end position="100"/>
    </location>
</feature>
<evidence type="ECO:0000256" key="1">
    <source>
        <dbReference type="ARBA" id="ARBA00009617"/>
    </source>
</evidence>
<feature type="transmembrane region" description="Helical" evidence="2">
    <location>
        <begin position="181"/>
        <end position="199"/>
    </location>
</feature>
<keyword evidence="4" id="KW-1185">Reference proteome</keyword>
<dbReference type="Gene3D" id="1.20.1250.20">
    <property type="entry name" value="MFS general substrate transporter like domains"/>
    <property type="match status" value="2"/>
</dbReference>
<dbReference type="PANTHER" id="PTHR11328">
    <property type="entry name" value="MAJOR FACILITATOR SUPERFAMILY DOMAIN-CONTAINING PROTEIN"/>
    <property type="match status" value="1"/>
</dbReference>
<dbReference type="RefSeq" id="WP_141271565.1">
    <property type="nucleotide sequence ID" value="NZ_BJLH01000010.1"/>
</dbReference>
<dbReference type="AlphaFoldDB" id="A0A4Y3IQZ1"/>
<keyword evidence="2" id="KW-0812">Transmembrane</keyword>
<dbReference type="InterPro" id="IPR036259">
    <property type="entry name" value="MFS_trans_sf"/>
</dbReference>
<name>A0A4Y3IQZ1_9VIBR</name>
<comment type="similarity">
    <text evidence="1">Belongs to the sodium:galactoside symporter (TC 2.A.2) family.</text>
</comment>
<dbReference type="Proteomes" id="UP000318242">
    <property type="component" value="Unassembled WGS sequence"/>
</dbReference>
<feature type="transmembrane region" description="Helical" evidence="2">
    <location>
        <begin position="112"/>
        <end position="134"/>
    </location>
</feature>
<dbReference type="GO" id="GO:0008643">
    <property type="term" value="P:carbohydrate transport"/>
    <property type="evidence" value="ECO:0007669"/>
    <property type="project" value="InterPro"/>
</dbReference>
<feature type="transmembrane region" description="Helical" evidence="2">
    <location>
        <begin position="300"/>
        <end position="319"/>
    </location>
</feature>
<dbReference type="SUPFAM" id="SSF103473">
    <property type="entry name" value="MFS general substrate transporter"/>
    <property type="match status" value="1"/>
</dbReference>
<dbReference type="InterPro" id="IPR039672">
    <property type="entry name" value="MFS_2"/>
</dbReference>
<organism evidence="3 4">
    <name type="scientific">Vibrio comitans NBRC 102076</name>
    <dbReference type="NCBI Taxonomy" id="1219078"/>
    <lineage>
        <taxon>Bacteria</taxon>
        <taxon>Pseudomonadati</taxon>
        <taxon>Pseudomonadota</taxon>
        <taxon>Gammaproteobacteria</taxon>
        <taxon>Vibrionales</taxon>
        <taxon>Vibrionaceae</taxon>
        <taxon>Vibrio</taxon>
    </lineage>
</organism>
<evidence type="ECO:0000313" key="4">
    <source>
        <dbReference type="Proteomes" id="UP000318242"/>
    </source>
</evidence>
<protein>
    <submittedName>
        <fullName evidence="3">Putative symporter YjmB</fullName>
    </submittedName>
</protein>
<dbReference type="EMBL" id="BJLH01000010">
    <property type="protein sequence ID" value="GEA61180.1"/>
    <property type="molecule type" value="Genomic_DNA"/>
</dbReference>
<dbReference type="Pfam" id="PF13347">
    <property type="entry name" value="MFS_2"/>
    <property type="match status" value="1"/>
</dbReference>
<feature type="transmembrane region" description="Helical" evidence="2">
    <location>
        <begin position="154"/>
        <end position="175"/>
    </location>
</feature>
<feature type="transmembrane region" description="Helical" evidence="2">
    <location>
        <begin position="325"/>
        <end position="345"/>
    </location>
</feature>
<accession>A0A4Y3IQZ1</accession>
<dbReference type="OrthoDB" id="181905at2"/>
<feature type="transmembrane region" description="Helical" evidence="2">
    <location>
        <begin position="379"/>
        <end position="397"/>
    </location>
</feature>
<feature type="transmembrane region" description="Helical" evidence="2">
    <location>
        <begin position="234"/>
        <end position="259"/>
    </location>
</feature>
<feature type="transmembrane region" description="Helical" evidence="2">
    <location>
        <begin position="265"/>
        <end position="288"/>
    </location>
</feature>
<dbReference type="GO" id="GO:0015293">
    <property type="term" value="F:symporter activity"/>
    <property type="evidence" value="ECO:0007669"/>
    <property type="project" value="InterPro"/>
</dbReference>
<dbReference type="GO" id="GO:0006814">
    <property type="term" value="P:sodium ion transport"/>
    <property type="evidence" value="ECO:0007669"/>
    <property type="project" value="InterPro"/>
</dbReference>
<dbReference type="NCBIfam" id="TIGR00792">
    <property type="entry name" value="gph"/>
    <property type="match status" value="1"/>
</dbReference>
<dbReference type="PANTHER" id="PTHR11328:SF24">
    <property type="entry name" value="MAJOR FACILITATOR SUPERFAMILY (MFS) PROFILE DOMAIN-CONTAINING PROTEIN"/>
    <property type="match status" value="1"/>
</dbReference>
<keyword evidence="2" id="KW-1133">Transmembrane helix</keyword>
<dbReference type="GO" id="GO:0005886">
    <property type="term" value="C:plasma membrane"/>
    <property type="evidence" value="ECO:0007669"/>
    <property type="project" value="TreeGrafter"/>
</dbReference>
<proteinExistence type="inferred from homology"/>
<sequence length="451" mass="49010">MKTLTKMNRVGYAFGDAANNLTFGMTSAFLLLYYTDVLGISAAAAGTLFLVARLWDGINDPMMGAFCDKMFSKRRGEKFRPFLIKGSWPVVLCAILVFWAPAGLTDIQKLVWAYATYILWGMAYTFVNIPYGSLATVMTNDPAERASLAGARSVGGLIGGIFPAILMPLLLSIYADDLSKAYLYAISVMGVLSLAFYLLSYRHTAEHIQHEPTPASETVSFAKTLKTIGKNKPYLCVAIASMFLLTAMLGQQSVLYFYLAENLSGGVWLITVNSVVMMVTIGVLAPLVGKLVTRFGVKKIMLTCFASGAIINAAVFMLPSSTYVTLGYLILHAPCIMLPSILFWANIADCIDYNYEISGQRGEGVLYSSYSFMRKMGQAIAGFIAGMGLSVVGYTAGLEVQSDATLAGIKSVMFILPGICAVACFFLYKTMWTLKDKKSEPETEDVTLAEA</sequence>
<feature type="transmembrane region" description="Helical" evidence="2">
    <location>
        <begin position="40"/>
        <end position="58"/>
    </location>
</feature>
<keyword evidence="2" id="KW-0472">Membrane</keyword>
<evidence type="ECO:0000313" key="3">
    <source>
        <dbReference type="EMBL" id="GEA61180.1"/>
    </source>
</evidence>